<comment type="caution">
    <text evidence="1">The sequence shown here is derived from an EMBL/GenBank/DDBJ whole genome shotgun (WGS) entry which is preliminary data.</text>
</comment>
<protein>
    <submittedName>
        <fullName evidence="1">Phosphonate C-P lyase system protein PhnG</fullName>
    </submittedName>
</protein>
<organism evidence="1 2">
    <name type="scientific">Aurantimonas aggregata</name>
    <dbReference type="NCBI Taxonomy" id="2047720"/>
    <lineage>
        <taxon>Bacteria</taxon>
        <taxon>Pseudomonadati</taxon>
        <taxon>Pseudomonadota</taxon>
        <taxon>Alphaproteobacteria</taxon>
        <taxon>Hyphomicrobiales</taxon>
        <taxon>Aurantimonadaceae</taxon>
        <taxon>Aurantimonas</taxon>
    </lineage>
</organism>
<keyword evidence="2" id="KW-1185">Reference proteome</keyword>
<accession>A0A6L9ML23</accession>
<dbReference type="GO" id="GO:0019634">
    <property type="term" value="P:organic phosphonate metabolic process"/>
    <property type="evidence" value="ECO:0007669"/>
    <property type="project" value="InterPro"/>
</dbReference>
<keyword evidence="1" id="KW-0456">Lyase</keyword>
<dbReference type="GO" id="GO:0016829">
    <property type="term" value="F:lyase activity"/>
    <property type="evidence" value="ECO:0007669"/>
    <property type="project" value="UniProtKB-KW"/>
</dbReference>
<dbReference type="Proteomes" id="UP000476332">
    <property type="component" value="Unassembled WGS sequence"/>
</dbReference>
<dbReference type="AlphaFoldDB" id="A0A6L9ML23"/>
<sequence>MSAAPGHPSDPTARRRAMGAFAASDAPTLAAAWDAIAGETAATSLRGPEAGLVMLRGRIGGGGAPFNLGEASVTRASVRLASGEVGHAMVLGRDTDHARLAAQLDAGWQRDDWRDAIEAEVVEPALAKQAEADRHSAEETEATRVDFFTMVRGDD</sequence>
<dbReference type="NCBIfam" id="TIGR03293">
    <property type="entry name" value="PhnG_redo"/>
    <property type="match status" value="1"/>
</dbReference>
<reference evidence="1 2" key="1">
    <citation type="submission" date="2020-01" db="EMBL/GenBank/DDBJ databases">
        <title>Genomes of bacteria type strains.</title>
        <authorList>
            <person name="Chen J."/>
            <person name="Zhu S."/>
            <person name="Chen J."/>
        </authorList>
    </citation>
    <scope>NUCLEOTIDE SEQUENCE [LARGE SCALE GENOMIC DNA]</scope>
    <source>
        <strain evidence="1 2">KCTC 52919</strain>
    </source>
</reference>
<name>A0A6L9ML23_9HYPH</name>
<dbReference type="RefSeq" id="WP_163045398.1">
    <property type="nucleotide sequence ID" value="NZ_JAAAMJ010000017.1"/>
</dbReference>
<gene>
    <name evidence="1" type="primary">phnG</name>
    <name evidence="1" type="ORF">GTW51_17720</name>
</gene>
<evidence type="ECO:0000313" key="2">
    <source>
        <dbReference type="Proteomes" id="UP000476332"/>
    </source>
</evidence>
<evidence type="ECO:0000313" key="1">
    <source>
        <dbReference type="EMBL" id="NDV88543.1"/>
    </source>
</evidence>
<dbReference type="InterPro" id="IPR009609">
    <property type="entry name" value="Phosphonate_metab_PhnG"/>
</dbReference>
<dbReference type="Pfam" id="PF06754">
    <property type="entry name" value="PhnG"/>
    <property type="match status" value="1"/>
</dbReference>
<dbReference type="GO" id="GO:0015716">
    <property type="term" value="P:organic phosphonate transport"/>
    <property type="evidence" value="ECO:0007669"/>
    <property type="project" value="InterPro"/>
</dbReference>
<proteinExistence type="predicted"/>
<dbReference type="EMBL" id="JAAAMJ010000017">
    <property type="protein sequence ID" value="NDV88543.1"/>
    <property type="molecule type" value="Genomic_DNA"/>
</dbReference>